<dbReference type="KEGG" id="cps:CPS_3023"/>
<proteinExistence type="predicted"/>
<dbReference type="EMBL" id="CP000083">
    <property type="protein sequence ID" value="AAZ26774.1"/>
    <property type="molecule type" value="Genomic_DNA"/>
</dbReference>
<name>Q47ZP7_COLP3</name>
<evidence type="ECO:0000256" key="1">
    <source>
        <dbReference type="SAM" id="SignalP"/>
    </source>
</evidence>
<dbReference type="Gene3D" id="3.90.226.10">
    <property type="entry name" value="2-enoyl-CoA Hydratase, Chain A, domain 1"/>
    <property type="match status" value="1"/>
</dbReference>
<dbReference type="AlphaFoldDB" id="Q47ZP7"/>
<reference evidence="2" key="1">
    <citation type="journal article" date="2005" name="Proc. Natl. Acad. Sci. U.S.A.">
        <title>The psychrophilic lifestyle as revealed by the genome sequence of Colwellia psychrerythraea 34H through genomic and proteomic analyses.</title>
        <authorList>
            <person name="Methe B.A."/>
            <person name="Nelson K.E."/>
            <person name="Deming J.W."/>
            <person name="Momen B."/>
            <person name="Melamud E."/>
            <person name="Zhang X."/>
            <person name="Moult J."/>
            <person name="Madupu R."/>
            <person name="Nelson W.C."/>
            <person name="Dodson R.J."/>
            <person name="Brinkac L.M."/>
            <person name="Daugherty S.C."/>
            <person name="Durkin A.S."/>
            <person name="DeBoy R.T."/>
            <person name="Kolonay J.F."/>
            <person name="Sullivan S.A."/>
            <person name="Zhou L."/>
            <person name="Davidsen T.M."/>
            <person name="Wu M."/>
            <person name="Huston A.L."/>
            <person name="Lewis M."/>
            <person name="Weaver B."/>
            <person name="Weidman J.F."/>
            <person name="Khouri H."/>
            <person name="Utterback T.R."/>
            <person name="Feldblyum T.V."/>
            <person name="Fraser C.M."/>
        </authorList>
    </citation>
    <scope>NUCLEOTIDE SEQUENCE [LARGE SCALE GENOMIC DNA]</scope>
    <source>
        <strain evidence="2">34H</strain>
    </source>
</reference>
<keyword evidence="1" id="KW-0732">Signal</keyword>
<feature type="chain" id="PRO_5004234165" evidence="1">
    <location>
        <begin position="21"/>
        <end position="226"/>
    </location>
</feature>
<protein>
    <submittedName>
        <fullName evidence="2">Uncharacterized protein</fullName>
    </submittedName>
</protein>
<dbReference type="HOGENOM" id="CLU_094169_0_0_6"/>
<dbReference type="SUPFAM" id="SSF52096">
    <property type="entry name" value="ClpP/crotonase"/>
    <property type="match status" value="1"/>
</dbReference>
<organism evidence="2 3">
    <name type="scientific">Colwellia psychrerythraea (strain 34H / ATCC BAA-681)</name>
    <name type="common">Vibrio psychroerythus</name>
    <dbReference type="NCBI Taxonomy" id="167879"/>
    <lineage>
        <taxon>Bacteria</taxon>
        <taxon>Pseudomonadati</taxon>
        <taxon>Pseudomonadota</taxon>
        <taxon>Gammaproteobacteria</taxon>
        <taxon>Alteromonadales</taxon>
        <taxon>Colwelliaceae</taxon>
        <taxon>Colwellia</taxon>
    </lineage>
</organism>
<dbReference type="RefSeq" id="WP_011043811.1">
    <property type="nucleotide sequence ID" value="NC_003910.7"/>
</dbReference>
<gene>
    <name evidence="2" type="ordered locus">CPS_3023</name>
</gene>
<evidence type="ECO:0000313" key="2">
    <source>
        <dbReference type="EMBL" id="AAZ26774.1"/>
    </source>
</evidence>
<dbReference type="STRING" id="167879.CPS_3023"/>
<dbReference type="Proteomes" id="UP000000547">
    <property type="component" value="Chromosome"/>
</dbReference>
<evidence type="ECO:0000313" key="3">
    <source>
        <dbReference type="Proteomes" id="UP000000547"/>
    </source>
</evidence>
<dbReference type="InterPro" id="IPR029045">
    <property type="entry name" value="ClpP/crotonase-like_dom_sf"/>
</dbReference>
<feature type="signal peptide" evidence="1">
    <location>
        <begin position="1"/>
        <end position="20"/>
    </location>
</feature>
<accession>Q47ZP7</accession>
<sequence>MLNLREVVLLSLLLSFNVFSEEITSVFVQGNEIHYDGGIRKEANIELFSLYKENHQTTDTVVIKSKGGDVNNGMDLAEFIFENQLNVKVLDYCLSSCANYVFPAGKNKILSNTGIVGFHGGLANIASQISTLPENQQKQVKKYIEKSSQREIQFYKKINVNREISSLGQSEYYQNLYGNKGYVGWYYSLDSLIELGVTNISVITPPWVLKQISEKVKFFEVGAHRT</sequence>